<organism evidence="2 3">
    <name type="scientific">Puccinia graminis f. sp. tritici</name>
    <dbReference type="NCBI Taxonomy" id="56615"/>
    <lineage>
        <taxon>Eukaryota</taxon>
        <taxon>Fungi</taxon>
        <taxon>Dikarya</taxon>
        <taxon>Basidiomycota</taxon>
        <taxon>Pucciniomycotina</taxon>
        <taxon>Pucciniomycetes</taxon>
        <taxon>Pucciniales</taxon>
        <taxon>Pucciniaceae</taxon>
        <taxon>Puccinia</taxon>
    </lineage>
</organism>
<dbReference type="Proteomes" id="UP000324748">
    <property type="component" value="Unassembled WGS sequence"/>
</dbReference>
<sequence length="76" mass="8297">MYRENYSASNGVCDCGVILNPRSHHSRGFFHSLFRPEGETRQAGSAPNCRSAARNLPAQGGRRGDFSLGLPEGYVL</sequence>
<feature type="region of interest" description="Disordered" evidence="1">
    <location>
        <begin position="38"/>
        <end position="76"/>
    </location>
</feature>
<evidence type="ECO:0000256" key="1">
    <source>
        <dbReference type="SAM" id="MobiDB-lite"/>
    </source>
</evidence>
<gene>
    <name evidence="2" type="ORF">PGT21_022382</name>
</gene>
<keyword evidence="3" id="KW-1185">Reference proteome</keyword>
<dbReference type="AlphaFoldDB" id="A0A5B0QXZ9"/>
<dbReference type="EMBL" id="VSWC01000002">
    <property type="protein sequence ID" value="KAA1117755.1"/>
    <property type="molecule type" value="Genomic_DNA"/>
</dbReference>
<comment type="caution">
    <text evidence="2">The sequence shown here is derived from an EMBL/GenBank/DDBJ whole genome shotgun (WGS) entry which is preliminary data.</text>
</comment>
<reference evidence="2 3" key="1">
    <citation type="submission" date="2019-05" db="EMBL/GenBank/DDBJ databases">
        <title>Emergence of the Ug99 lineage of the wheat stem rust pathogen through somatic hybridization.</title>
        <authorList>
            <person name="Li F."/>
            <person name="Upadhyaya N.M."/>
            <person name="Sperschneider J."/>
            <person name="Matny O."/>
            <person name="Nguyen-Phuc H."/>
            <person name="Mago R."/>
            <person name="Raley C."/>
            <person name="Miller M.E."/>
            <person name="Silverstein K.A.T."/>
            <person name="Henningsen E."/>
            <person name="Hirsch C.D."/>
            <person name="Visser B."/>
            <person name="Pretorius Z.A."/>
            <person name="Steffenson B.J."/>
            <person name="Schwessinger B."/>
            <person name="Dodds P.N."/>
            <person name="Figueroa M."/>
        </authorList>
    </citation>
    <scope>NUCLEOTIDE SEQUENCE [LARGE SCALE GENOMIC DNA]</scope>
    <source>
        <strain evidence="2">21-0</strain>
    </source>
</reference>
<evidence type="ECO:0000313" key="2">
    <source>
        <dbReference type="EMBL" id="KAA1117755.1"/>
    </source>
</evidence>
<protein>
    <submittedName>
        <fullName evidence="2">Uncharacterized protein</fullName>
    </submittedName>
</protein>
<name>A0A5B0QXZ9_PUCGR</name>
<proteinExistence type="predicted"/>
<evidence type="ECO:0000313" key="3">
    <source>
        <dbReference type="Proteomes" id="UP000324748"/>
    </source>
</evidence>
<accession>A0A5B0QXZ9</accession>